<proteinExistence type="predicted"/>
<sequence length="345" mass="38295">MTNGSDMELTASSFVSLLVYILTFLLGLPGNLLVLIMYIRKARKHGATPNVVYALNLCMANLALVSWMPVKVAETVLQGWALPAAVCPVYSFFLFSSVYGSSLILTAVVVGRYLSIAYPITYKLYRRARTSCLVSAILWLLVLVHLGFAFTAEGGGHFVSLSEENVSACYENFTQEQLEVLVPLRLEMALLLFLVPLVLSAFCTLRCLVLVRHSALPSDGKRRVLAIALSTLVVFVVCYGPYNVSHMVGFVLYTNVEWRSEAMLSCSCNVFLEPVVMLMLSPWTPRDLVERLCHKRRNASCKSWHQNHCNRASRSPQTTTLAVSIISHGESKDDKVKADSSIKET</sequence>
<evidence type="ECO:0000256" key="8">
    <source>
        <dbReference type="ARBA" id="ARBA00023224"/>
    </source>
</evidence>
<dbReference type="GO" id="GO:0070542">
    <property type="term" value="P:response to fatty acid"/>
    <property type="evidence" value="ECO:0007669"/>
    <property type="project" value="TreeGrafter"/>
</dbReference>
<keyword evidence="2" id="KW-1003">Cell membrane</keyword>
<comment type="subcellular location">
    <subcellularLocation>
        <location evidence="1">Cell membrane</location>
        <topology evidence="1">Multi-pass membrane protein</topology>
    </subcellularLocation>
</comment>
<dbReference type="Pfam" id="PF00001">
    <property type="entry name" value="7tm_1"/>
    <property type="match status" value="1"/>
</dbReference>
<dbReference type="AlphaFoldDB" id="A0A8C2G9L8"/>
<name>A0A8C2G9L8_CYPCA</name>
<feature type="transmembrane region" description="Helical" evidence="9">
    <location>
        <begin position="188"/>
        <end position="211"/>
    </location>
</feature>
<dbReference type="PANTHER" id="PTHR45822">
    <property type="entry name" value="FREE FATTY ACID RECEPTOR 2-RELATED"/>
    <property type="match status" value="1"/>
</dbReference>
<keyword evidence="5" id="KW-0297">G-protein coupled receptor</keyword>
<dbReference type="InterPro" id="IPR013312">
    <property type="entry name" value="GPR40-rel_orph"/>
</dbReference>
<accession>A0A8C2G9L8</accession>
<dbReference type="InterPro" id="IPR000276">
    <property type="entry name" value="GPCR_Rhodpsn"/>
</dbReference>
<keyword evidence="8" id="KW-0807">Transducer</keyword>
<dbReference type="Ensembl" id="ENSCCRT00020074135.1">
    <property type="protein sequence ID" value="ENSCCRP00020067401.1"/>
    <property type="gene ID" value="ENSCCRG00020031638.1"/>
</dbReference>
<dbReference type="GO" id="GO:0045125">
    <property type="term" value="F:bioactive lipid receptor activity"/>
    <property type="evidence" value="ECO:0007669"/>
    <property type="project" value="TreeGrafter"/>
</dbReference>
<feature type="domain" description="G-protein coupled receptors family 1 profile" evidence="10">
    <location>
        <begin position="30"/>
        <end position="277"/>
    </location>
</feature>
<dbReference type="Proteomes" id="UP000694701">
    <property type="component" value="Unplaced"/>
</dbReference>
<evidence type="ECO:0000256" key="5">
    <source>
        <dbReference type="ARBA" id="ARBA00023040"/>
    </source>
</evidence>
<protein>
    <submittedName>
        <fullName evidence="11">Si:dkey-211g8.9</fullName>
    </submittedName>
</protein>
<keyword evidence="4 9" id="KW-1133">Transmembrane helix</keyword>
<evidence type="ECO:0000256" key="6">
    <source>
        <dbReference type="ARBA" id="ARBA00023136"/>
    </source>
</evidence>
<evidence type="ECO:0000313" key="11">
    <source>
        <dbReference type="Ensembl" id="ENSCCRP00020067401.1"/>
    </source>
</evidence>
<feature type="transmembrane region" description="Helical" evidence="9">
    <location>
        <begin position="17"/>
        <end position="39"/>
    </location>
</feature>
<evidence type="ECO:0000259" key="10">
    <source>
        <dbReference type="PROSITE" id="PS50262"/>
    </source>
</evidence>
<keyword evidence="3 9" id="KW-0812">Transmembrane</keyword>
<dbReference type="PRINTS" id="PR00237">
    <property type="entry name" value="GPCRRHODOPSN"/>
</dbReference>
<feature type="transmembrane region" description="Helical" evidence="9">
    <location>
        <begin position="132"/>
        <end position="152"/>
    </location>
</feature>
<dbReference type="InterPro" id="IPR017452">
    <property type="entry name" value="GPCR_Rhodpsn_7TM"/>
</dbReference>
<evidence type="ECO:0000256" key="9">
    <source>
        <dbReference type="SAM" id="Phobius"/>
    </source>
</evidence>
<feature type="transmembrane region" description="Helical" evidence="9">
    <location>
        <begin position="90"/>
        <end position="111"/>
    </location>
</feature>
<keyword evidence="6 9" id="KW-0472">Membrane</keyword>
<dbReference type="PROSITE" id="PS50262">
    <property type="entry name" value="G_PROTEIN_RECEP_F1_2"/>
    <property type="match status" value="1"/>
</dbReference>
<evidence type="ECO:0000256" key="1">
    <source>
        <dbReference type="ARBA" id="ARBA00004651"/>
    </source>
</evidence>
<dbReference type="Gene3D" id="1.20.1070.10">
    <property type="entry name" value="Rhodopsin 7-helix transmembrane proteins"/>
    <property type="match status" value="1"/>
</dbReference>
<reference evidence="11" key="1">
    <citation type="submission" date="2025-08" db="UniProtKB">
        <authorList>
            <consortium name="Ensembl"/>
        </authorList>
    </citation>
    <scope>IDENTIFICATION</scope>
</reference>
<keyword evidence="7" id="KW-0675">Receptor</keyword>
<dbReference type="SUPFAM" id="SSF81321">
    <property type="entry name" value="Family A G protein-coupled receptor-like"/>
    <property type="match status" value="1"/>
</dbReference>
<dbReference type="GO" id="GO:0005886">
    <property type="term" value="C:plasma membrane"/>
    <property type="evidence" value="ECO:0007669"/>
    <property type="project" value="UniProtKB-SubCell"/>
</dbReference>
<dbReference type="PRINTS" id="PR01904">
    <property type="entry name" value="GPR40FAMILY"/>
</dbReference>
<evidence type="ECO:0000313" key="12">
    <source>
        <dbReference type="Proteomes" id="UP000694701"/>
    </source>
</evidence>
<evidence type="ECO:0000256" key="4">
    <source>
        <dbReference type="ARBA" id="ARBA00022989"/>
    </source>
</evidence>
<organism evidence="11 12">
    <name type="scientific">Cyprinus carpio</name>
    <name type="common">Common carp</name>
    <dbReference type="NCBI Taxonomy" id="7962"/>
    <lineage>
        <taxon>Eukaryota</taxon>
        <taxon>Metazoa</taxon>
        <taxon>Chordata</taxon>
        <taxon>Craniata</taxon>
        <taxon>Vertebrata</taxon>
        <taxon>Euteleostomi</taxon>
        <taxon>Actinopterygii</taxon>
        <taxon>Neopterygii</taxon>
        <taxon>Teleostei</taxon>
        <taxon>Ostariophysi</taxon>
        <taxon>Cypriniformes</taxon>
        <taxon>Cyprinidae</taxon>
        <taxon>Cyprininae</taxon>
        <taxon>Cyprinus</taxon>
    </lineage>
</organism>
<dbReference type="GO" id="GO:0032024">
    <property type="term" value="P:positive regulation of insulin secretion"/>
    <property type="evidence" value="ECO:0007669"/>
    <property type="project" value="TreeGrafter"/>
</dbReference>
<dbReference type="GO" id="GO:0007204">
    <property type="term" value="P:positive regulation of cytosolic calcium ion concentration"/>
    <property type="evidence" value="ECO:0007669"/>
    <property type="project" value="TreeGrafter"/>
</dbReference>
<evidence type="ECO:0000256" key="2">
    <source>
        <dbReference type="ARBA" id="ARBA00022475"/>
    </source>
</evidence>
<feature type="transmembrane region" description="Helical" evidence="9">
    <location>
        <begin position="51"/>
        <end position="70"/>
    </location>
</feature>
<evidence type="ECO:0000256" key="3">
    <source>
        <dbReference type="ARBA" id="ARBA00022692"/>
    </source>
</evidence>
<dbReference type="PANTHER" id="PTHR45822:SF4">
    <property type="entry name" value="FREE FATTY ACID RECEPTOR 1"/>
    <property type="match status" value="1"/>
</dbReference>
<feature type="transmembrane region" description="Helical" evidence="9">
    <location>
        <begin position="223"/>
        <end position="242"/>
    </location>
</feature>
<evidence type="ECO:0000256" key="7">
    <source>
        <dbReference type="ARBA" id="ARBA00023170"/>
    </source>
</evidence>